<proteinExistence type="predicted"/>
<keyword evidence="3" id="KW-1185">Reference proteome</keyword>
<gene>
    <name evidence="2" type="ORF">CWS31_007350</name>
</gene>
<accession>A0ABY3MXW8</accession>
<comment type="caution">
    <text evidence="2">The sequence shown here is derived from an EMBL/GenBank/DDBJ whole genome shotgun (WGS) entry which is preliminary data.</text>
</comment>
<feature type="chain" id="PRO_5047468723" description="DUF3718 domain-containing protein" evidence="1">
    <location>
        <begin position="23"/>
        <end position="92"/>
    </location>
</feature>
<protein>
    <recommendedName>
        <fullName evidence="4">DUF3718 domain-containing protein</fullName>
    </recommendedName>
</protein>
<evidence type="ECO:0000313" key="3">
    <source>
        <dbReference type="Proteomes" id="UP000815846"/>
    </source>
</evidence>
<organism evidence="2 3">
    <name type="scientific">Colwellia echini</name>
    <dbReference type="NCBI Taxonomy" id="1982103"/>
    <lineage>
        <taxon>Bacteria</taxon>
        <taxon>Pseudomonadati</taxon>
        <taxon>Pseudomonadota</taxon>
        <taxon>Gammaproteobacteria</taxon>
        <taxon>Alteromonadales</taxon>
        <taxon>Colwelliaceae</taxon>
        <taxon>Colwellia</taxon>
    </lineage>
</organism>
<evidence type="ECO:0000256" key="1">
    <source>
        <dbReference type="SAM" id="SignalP"/>
    </source>
</evidence>
<feature type="signal peptide" evidence="1">
    <location>
        <begin position="1"/>
        <end position="22"/>
    </location>
</feature>
<reference evidence="2 3" key="1">
    <citation type="submission" date="2019-08" db="EMBL/GenBank/DDBJ databases">
        <title>Microbe sample from Colwellia echini.</title>
        <authorList>
            <person name="Christiansen L."/>
            <person name="Pathiraja D."/>
            <person name="Schultz-Johansen M."/>
            <person name="Choi I.-G."/>
            <person name="Stougaard P."/>
        </authorList>
    </citation>
    <scope>NUCLEOTIDE SEQUENCE [LARGE SCALE GENOMIC DNA]</scope>
    <source>
        <strain evidence="2 3">A3</strain>
    </source>
</reference>
<evidence type="ECO:0000313" key="2">
    <source>
        <dbReference type="EMBL" id="TYK66075.1"/>
    </source>
</evidence>
<evidence type="ECO:0008006" key="4">
    <source>
        <dbReference type="Google" id="ProtNLM"/>
    </source>
</evidence>
<dbReference type="Proteomes" id="UP000815846">
    <property type="component" value="Unassembled WGS sequence"/>
</dbReference>
<dbReference type="RefSeq" id="WP_101345494.1">
    <property type="nucleotide sequence ID" value="NZ_PJAI02000006.1"/>
</dbReference>
<keyword evidence="1" id="KW-0732">Signal</keyword>
<name>A0ABY3MXW8_9GAMM</name>
<sequence>MKSIVCGLSLLALCFTVTKNVAADEDIERQYASQEHIEELAKSCAFTIGQDIQSDAEINRSILVCVNEELNAAFYRPITKLPAASLISESNE</sequence>
<dbReference type="EMBL" id="PJAI02000006">
    <property type="protein sequence ID" value="TYK66075.1"/>
    <property type="molecule type" value="Genomic_DNA"/>
</dbReference>